<comment type="similarity">
    <text evidence="2">Belongs to the outer membrane factor (OMF) (TC 1.B.17) family.</text>
</comment>
<reference evidence="12" key="1">
    <citation type="submission" date="2018-11" db="EMBL/GenBank/DDBJ databases">
        <title>Proposal to divide the Flavobacteriaceae and reorganize its genera based on Amino Acid Identity values calculated from whole genome sequences.</title>
        <authorList>
            <person name="Nicholson A.C."/>
            <person name="Gulvik C.A."/>
            <person name="Whitney A.M."/>
            <person name="Humrighouse B.W."/>
            <person name="Bell M."/>
            <person name="Holmes B."/>
            <person name="Steigerwalt A."/>
            <person name="Villarma A."/>
            <person name="Sheth M."/>
            <person name="Batra D."/>
            <person name="Pryor J."/>
            <person name="Bernardet J.-F."/>
            <person name="Hugo C."/>
            <person name="Kampfer P."/>
            <person name="Newman J."/>
            <person name="Mcquiston J.R."/>
        </authorList>
    </citation>
    <scope>NUCLEOTIDE SEQUENCE [LARGE SCALE GENOMIC DNA]</scope>
    <source>
        <strain evidence="12">DSM 15235</strain>
    </source>
</reference>
<dbReference type="PANTHER" id="PTHR30026">
    <property type="entry name" value="OUTER MEMBRANE PROTEIN TOLC"/>
    <property type="match status" value="1"/>
</dbReference>
<keyword evidence="8" id="KW-0175">Coiled coil</keyword>
<name>A0A3N0W4R9_9FLAO</name>
<evidence type="ECO:0000256" key="1">
    <source>
        <dbReference type="ARBA" id="ARBA00004442"/>
    </source>
</evidence>
<dbReference type="AlphaFoldDB" id="A0A3N0W4R9"/>
<dbReference type="GO" id="GO:1990281">
    <property type="term" value="C:efflux pump complex"/>
    <property type="evidence" value="ECO:0007669"/>
    <property type="project" value="TreeGrafter"/>
</dbReference>
<proteinExistence type="inferred from homology"/>
<feature type="signal peptide" evidence="9">
    <location>
        <begin position="1"/>
        <end position="27"/>
    </location>
</feature>
<evidence type="ECO:0000313" key="13">
    <source>
        <dbReference type="Proteomes" id="UP000295709"/>
    </source>
</evidence>
<keyword evidence="3" id="KW-0813">Transport</keyword>
<evidence type="ECO:0000256" key="2">
    <source>
        <dbReference type="ARBA" id="ARBA00007613"/>
    </source>
</evidence>
<dbReference type="GO" id="GO:0015288">
    <property type="term" value="F:porin activity"/>
    <property type="evidence" value="ECO:0007669"/>
    <property type="project" value="TreeGrafter"/>
</dbReference>
<evidence type="ECO:0000256" key="4">
    <source>
        <dbReference type="ARBA" id="ARBA00022452"/>
    </source>
</evidence>
<evidence type="ECO:0000256" key="6">
    <source>
        <dbReference type="ARBA" id="ARBA00023136"/>
    </source>
</evidence>
<dbReference type="Proteomes" id="UP000295709">
    <property type="component" value="Unassembled WGS sequence"/>
</dbReference>
<reference evidence="11 13" key="2">
    <citation type="submission" date="2019-03" db="EMBL/GenBank/DDBJ databases">
        <title>Genomic Encyclopedia of Archaeal and Bacterial Type Strains, Phase II (KMG-II): from individual species to whole genera.</title>
        <authorList>
            <person name="Goeker M."/>
        </authorList>
    </citation>
    <scope>NUCLEOTIDE SEQUENCE [LARGE SCALE GENOMIC DNA]</scope>
    <source>
        <strain evidence="11 13">DSM 15235</strain>
    </source>
</reference>
<keyword evidence="6" id="KW-0472">Membrane</keyword>
<keyword evidence="7" id="KW-0998">Cell outer membrane</keyword>
<evidence type="ECO:0000313" key="10">
    <source>
        <dbReference type="EMBL" id="ROH99974.1"/>
    </source>
</evidence>
<dbReference type="EMBL" id="SOQW01000001">
    <property type="protein sequence ID" value="TDX95090.1"/>
    <property type="molecule type" value="Genomic_DNA"/>
</dbReference>
<keyword evidence="13" id="KW-1185">Reference proteome</keyword>
<dbReference type="InterPro" id="IPR003423">
    <property type="entry name" value="OMP_efflux"/>
</dbReference>
<evidence type="ECO:0000313" key="12">
    <source>
        <dbReference type="Proteomes" id="UP000269375"/>
    </source>
</evidence>
<feature type="coiled-coil region" evidence="8">
    <location>
        <begin position="170"/>
        <end position="221"/>
    </location>
</feature>
<dbReference type="Gene3D" id="1.20.1600.10">
    <property type="entry name" value="Outer membrane efflux proteins (OEP)"/>
    <property type="match status" value="1"/>
</dbReference>
<evidence type="ECO:0000256" key="9">
    <source>
        <dbReference type="SAM" id="SignalP"/>
    </source>
</evidence>
<dbReference type="OrthoDB" id="367883at2"/>
<comment type="subcellular location">
    <subcellularLocation>
        <location evidence="1">Cell outer membrane</location>
    </subcellularLocation>
</comment>
<dbReference type="GO" id="GO:0009279">
    <property type="term" value="C:cell outer membrane"/>
    <property type="evidence" value="ECO:0007669"/>
    <property type="project" value="UniProtKB-SubCell"/>
</dbReference>
<dbReference type="SUPFAM" id="SSF56954">
    <property type="entry name" value="Outer membrane efflux proteins (OEP)"/>
    <property type="match status" value="1"/>
</dbReference>
<feature type="chain" id="PRO_5018072017" evidence="9">
    <location>
        <begin position="28"/>
        <end position="450"/>
    </location>
</feature>
<evidence type="ECO:0000256" key="3">
    <source>
        <dbReference type="ARBA" id="ARBA00022448"/>
    </source>
</evidence>
<evidence type="ECO:0000256" key="8">
    <source>
        <dbReference type="SAM" id="Coils"/>
    </source>
</evidence>
<keyword evidence="4" id="KW-1134">Transmembrane beta strand</keyword>
<keyword evidence="5" id="KW-0812">Transmembrane</keyword>
<gene>
    <name evidence="11" type="ORF">BCF50_0866</name>
    <name evidence="10" type="ORF">EGI05_03540</name>
</gene>
<dbReference type="InterPro" id="IPR051906">
    <property type="entry name" value="TolC-like"/>
</dbReference>
<accession>A0A3N0W4R9</accession>
<dbReference type="RefSeq" id="WP_123261679.1">
    <property type="nucleotide sequence ID" value="NZ_RJTX01000001.1"/>
</dbReference>
<dbReference type="EMBL" id="RJTX01000001">
    <property type="protein sequence ID" value="ROH99974.1"/>
    <property type="molecule type" value="Genomic_DNA"/>
</dbReference>
<organism evidence="10 12">
    <name type="scientific">Chryseobacterium daecheongense</name>
    <dbReference type="NCBI Taxonomy" id="192389"/>
    <lineage>
        <taxon>Bacteria</taxon>
        <taxon>Pseudomonadati</taxon>
        <taxon>Bacteroidota</taxon>
        <taxon>Flavobacteriia</taxon>
        <taxon>Flavobacteriales</taxon>
        <taxon>Weeksellaceae</taxon>
        <taxon>Chryseobacterium group</taxon>
        <taxon>Chryseobacterium</taxon>
    </lineage>
</organism>
<dbReference type="PANTHER" id="PTHR30026:SF20">
    <property type="entry name" value="OUTER MEMBRANE PROTEIN TOLC"/>
    <property type="match status" value="1"/>
</dbReference>
<dbReference type="Pfam" id="PF02321">
    <property type="entry name" value="OEP"/>
    <property type="match status" value="2"/>
</dbReference>
<evidence type="ECO:0000256" key="5">
    <source>
        <dbReference type="ARBA" id="ARBA00022692"/>
    </source>
</evidence>
<evidence type="ECO:0000313" key="11">
    <source>
        <dbReference type="EMBL" id="TDX95090.1"/>
    </source>
</evidence>
<dbReference type="Proteomes" id="UP000269375">
    <property type="component" value="Unassembled WGS sequence"/>
</dbReference>
<evidence type="ECO:0000256" key="7">
    <source>
        <dbReference type="ARBA" id="ARBA00023237"/>
    </source>
</evidence>
<comment type="caution">
    <text evidence="10">The sequence shown here is derived from an EMBL/GenBank/DDBJ whole genome shotgun (WGS) entry which is preliminary data.</text>
</comment>
<protein>
    <submittedName>
        <fullName evidence="11">Outer membrane protein TolC</fullName>
    </submittedName>
    <submittedName>
        <fullName evidence="10">TolC family protein</fullName>
    </submittedName>
</protein>
<sequence length="450" mass="50622">MKRNRITAKKLKIGIAAAFMISGFLQAQQSFTVEQSLEYAVANNVNVKKAKIDQEKASQKVKETTGIGLPQIDAQGAYNYYLKIPVQLLPAEIAGGTPGTYIPVQFGLKQTATAGVTLKQLLFNGSYLVGLQSAKAYRETAALGEEKTEISVKEGIMMAYAAVIVNDENIKTLEENRKVAEKTLNDTKETYKVGLTEEQNVEQLEYSYKNLMVNIENLKRTRTKLLMALKYLMGYPMDQNIELATTLDEMVQKNQVLVDQSASIDFNNHIDMRLSNNAVKVSELQLKYQKSKSLPSLSGFLSSTYNGNSNSFTFFDKDQQWFNTSVVGVQLDIPIFSGLQRHWQTQQAKLDLQKAQMDKADMERNLKNEYYSKAVDYNNAFESYKTAQDLIQLSSNIYRKEQIKFKEGLGSSFDLQNSETQLYDSQTKLYQSAIGLVQAKVALDKAKGEL</sequence>
<dbReference type="GO" id="GO:0015562">
    <property type="term" value="F:efflux transmembrane transporter activity"/>
    <property type="evidence" value="ECO:0007669"/>
    <property type="project" value="InterPro"/>
</dbReference>
<keyword evidence="9" id="KW-0732">Signal</keyword>